<dbReference type="InterPro" id="IPR036291">
    <property type="entry name" value="NAD(P)-bd_dom_sf"/>
</dbReference>
<sequence length="246" mass="25795">MLLQSKRVLITGGATGIGRAAVKRCSEEGARVVFGDINAKDGAELATVLSVKGTSVSFLETDVSNLASSSALVETAHKLMGGIDCLLTAAAVARGALTPIDEFPDEEWLNHVDVNLTGTYYVAKNVARVMKKNGGGVMLLIASGAGVTGPSSIVPYGATKGGVNGLGMTLEQQLHSDNIRVNVLCPGNIRTPLKLRIIDEQVEKIGTQAQRDMQLHGLGTSDGVSSVIAFLLSDQADYVRGNIFTR</sequence>
<dbReference type="AlphaFoldDB" id="A0A381ZL29"/>
<dbReference type="PANTHER" id="PTHR43669">
    <property type="entry name" value="5-KETO-D-GLUCONATE 5-REDUCTASE"/>
    <property type="match status" value="1"/>
</dbReference>
<evidence type="ECO:0000256" key="2">
    <source>
        <dbReference type="ARBA" id="ARBA00023002"/>
    </source>
</evidence>
<dbReference type="EMBL" id="UINC01021590">
    <property type="protein sequence ID" value="SVA89453.1"/>
    <property type="molecule type" value="Genomic_DNA"/>
</dbReference>
<organism evidence="3">
    <name type="scientific">marine metagenome</name>
    <dbReference type="NCBI Taxonomy" id="408172"/>
    <lineage>
        <taxon>unclassified sequences</taxon>
        <taxon>metagenomes</taxon>
        <taxon>ecological metagenomes</taxon>
    </lineage>
</organism>
<dbReference type="FunFam" id="3.40.50.720:FF:000084">
    <property type="entry name" value="Short-chain dehydrogenase reductase"/>
    <property type="match status" value="1"/>
</dbReference>
<dbReference type="CDD" id="cd05233">
    <property type="entry name" value="SDR_c"/>
    <property type="match status" value="1"/>
</dbReference>
<dbReference type="SUPFAM" id="SSF51735">
    <property type="entry name" value="NAD(P)-binding Rossmann-fold domains"/>
    <property type="match status" value="1"/>
</dbReference>
<dbReference type="InterPro" id="IPR002347">
    <property type="entry name" value="SDR_fam"/>
</dbReference>
<comment type="similarity">
    <text evidence="1">Belongs to the short-chain dehydrogenases/reductases (SDR) family.</text>
</comment>
<evidence type="ECO:0000313" key="3">
    <source>
        <dbReference type="EMBL" id="SVA89453.1"/>
    </source>
</evidence>
<protein>
    <recommendedName>
        <fullName evidence="4">SDR family oxidoreductase</fullName>
    </recommendedName>
</protein>
<dbReference type="Pfam" id="PF00106">
    <property type="entry name" value="adh_short"/>
    <property type="match status" value="1"/>
</dbReference>
<reference evidence="3" key="1">
    <citation type="submission" date="2018-05" db="EMBL/GenBank/DDBJ databases">
        <authorList>
            <person name="Lanie J.A."/>
            <person name="Ng W.-L."/>
            <person name="Kazmierczak K.M."/>
            <person name="Andrzejewski T.M."/>
            <person name="Davidsen T.M."/>
            <person name="Wayne K.J."/>
            <person name="Tettelin H."/>
            <person name="Glass J.I."/>
            <person name="Rusch D."/>
            <person name="Podicherti R."/>
            <person name="Tsui H.-C.T."/>
            <person name="Winkler M.E."/>
        </authorList>
    </citation>
    <scope>NUCLEOTIDE SEQUENCE</scope>
</reference>
<name>A0A381ZL29_9ZZZZ</name>
<dbReference type="PANTHER" id="PTHR43669:SF3">
    <property type="entry name" value="ALCOHOL DEHYDROGENASE, PUTATIVE (AFU_ORTHOLOGUE AFUA_3G03445)-RELATED"/>
    <property type="match status" value="1"/>
</dbReference>
<accession>A0A381ZL29</accession>
<gene>
    <name evidence="3" type="ORF">METZ01_LOCUS142307</name>
</gene>
<dbReference type="Gene3D" id="3.40.50.720">
    <property type="entry name" value="NAD(P)-binding Rossmann-like Domain"/>
    <property type="match status" value="1"/>
</dbReference>
<evidence type="ECO:0000256" key="1">
    <source>
        <dbReference type="ARBA" id="ARBA00006484"/>
    </source>
</evidence>
<proteinExistence type="inferred from homology"/>
<keyword evidence="2" id="KW-0560">Oxidoreductase</keyword>
<evidence type="ECO:0008006" key="4">
    <source>
        <dbReference type="Google" id="ProtNLM"/>
    </source>
</evidence>
<dbReference type="PRINTS" id="PR00081">
    <property type="entry name" value="GDHRDH"/>
</dbReference>
<dbReference type="GO" id="GO:0016491">
    <property type="term" value="F:oxidoreductase activity"/>
    <property type="evidence" value="ECO:0007669"/>
    <property type="project" value="UniProtKB-KW"/>
</dbReference>